<dbReference type="Pfam" id="PF13832">
    <property type="entry name" value="zf-HC5HC2H_2"/>
    <property type="match status" value="1"/>
</dbReference>
<feature type="domain" description="PHD-type" evidence="10">
    <location>
        <begin position="1980"/>
        <end position="2030"/>
    </location>
</feature>
<feature type="compositionally biased region" description="Polar residues" evidence="9">
    <location>
        <begin position="571"/>
        <end position="580"/>
    </location>
</feature>
<feature type="region of interest" description="Disordered" evidence="9">
    <location>
        <begin position="1499"/>
        <end position="1561"/>
    </location>
</feature>
<evidence type="ECO:0000256" key="7">
    <source>
        <dbReference type="ARBA" id="ARBA00023242"/>
    </source>
</evidence>
<reference evidence="12" key="1">
    <citation type="submission" date="2024-03" db="EMBL/GenBank/DDBJ databases">
        <authorList>
            <consortium name="ELIXIR-Norway"/>
            <consortium name="Elixir Norway"/>
        </authorList>
    </citation>
    <scope>NUCLEOTIDE SEQUENCE</scope>
</reference>
<dbReference type="Gene3D" id="3.30.40.10">
    <property type="entry name" value="Zinc/RING finger domain, C3HC4 (zinc finger)"/>
    <property type="match status" value="2"/>
</dbReference>
<keyword evidence="3 8" id="KW-0863">Zinc-finger</keyword>
<dbReference type="InterPro" id="IPR011011">
    <property type="entry name" value="Znf_FYVE_PHD"/>
</dbReference>
<dbReference type="EMBL" id="OZ023705">
    <property type="protein sequence ID" value="CAK9874160.1"/>
    <property type="molecule type" value="Genomic_DNA"/>
</dbReference>
<gene>
    <name evidence="12" type="ORF">CSSPJE1EN2_LOCUS16601</name>
</gene>
<feature type="compositionally biased region" description="Acidic residues" evidence="9">
    <location>
        <begin position="1169"/>
        <end position="1180"/>
    </location>
</feature>
<keyword evidence="6" id="KW-0804">Transcription</keyword>
<feature type="domain" description="PHD-type" evidence="11">
    <location>
        <begin position="2143"/>
        <end position="2266"/>
    </location>
</feature>
<feature type="region of interest" description="Disordered" evidence="9">
    <location>
        <begin position="545"/>
        <end position="564"/>
    </location>
</feature>
<dbReference type="PROSITE" id="PS50016">
    <property type="entry name" value="ZF_PHD_2"/>
    <property type="match status" value="1"/>
</dbReference>
<feature type="compositionally biased region" description="Basic and acidic residues" evidence="9">
    <location>
        <begin position="1008"/>
        <end position="1018"/>
    </location>
</feature>
<feature type="region of interest" description="Disordered" evidence="9">
    <location>
        <begin position="941"/>
        <end position="1018"/>
    </location>
</feature>
<dbReference type="PANTHER" id="PTHR45838:SF4">
    <property type="entry name" value="HISTONE-LYSINE N-METHYLTRANSFERASE TRITHORAX"/>
    <property type="match status" value="1"/>
</dbReference>
<dbReference type="InterPro" id="IPR001965">
    <property type="entry name" value="Znf_PHD"/>
</dbReference>
<dbReference type="Proteomes" id="UP001497522">
    <property type="component" value="Chromosome 4"/>
</dbReference>
<keyword evidence="5" id="KW-0805">Transcription regulation</keyword>
<feature type="compositionally biased region" description="Basic and acidic residues" evidence="9">
    <location>
        <begin position="944"/>
        <end position="959"/>
    </location>
</feature>
<evidence type="ECO:0000259" key="10">
    <source>
        <dbReference type="PROSITE" id="PS50016"/>
    </source>
</evidence>
<feature type="compositionally biased region" description="Basic and acidic residues" evidence="9">
    <location>
        <begin position="977"/>
        <end position="991"/>
    </location>
</feature>
<dbReference type="CDD" id="cd15571">
    <property type="entry name" value="ePHD"/>
    <property type="match status" value="1"/>
</dbReference>
<evidence type="ECO:0000313" key="12">
    <source>
        <dbReference type="EMBL" id="CAK9874160.1"/>
    </source>
</evidence>
<sequence>MEDFWKLGASFNRTQAAQPNIAGAPSALNQFHRSSGQMVAQPYIAQEVCVIERTIRQEPVVAPLNSCNMGLQGLSPAKLRSELLAIVSGKQQQQQQQQQQHVGLLTPSSFQPSVASRSTYISSHPQLSLVNHSANVEGLVSWPGITPSSLYSASPLTGTRSASAQVMTAHASQCGQVRELSVTTSDRLVTAGANENVGFGPGGTDLLKKNPSFFNQSHEQLGVRAASQQIQPAQWLTETVSRQQRIQSVVTSSSSPMFLGNSSLQRNSQTSSSNLLCASATTHLQPASNLAPMGQPLVFCANFTGSHLSGELCLTGAGRLGVICSCHKVHMSVTKFTQHAGVYTGNPGEAVFMKGGLNLVEWRRLCFQQYGVKVPDDNLGWDWNDLDSPEIGRANYMSVSTECSRKDSEVCSSGKPPVATKSRTTEDWETSVTAAGNSSMSHISQTVFTSKHSAAQVSCGGQGGVIHKQQETMSKYVGREFRGVNTTRVEFESGNSFTDPGGPQGLSRNQANNAGGGGLHPFHNTSQSSQISSTGYHNFINDGGGHRYMSSAQQVSSSSSSAAAGVNNVKQQLNYPRNNWSDSKDSQLKEKDSSSSSSFELRLGQPSQYTQPSGSSISSSVASASSIEHQKSLLAEQVMHRAWDAKIQQQNIQNFSAVGGLAKISSNLEHRSEQQQHALNRNQSGYEGAGRMQTTCMDGLVEQAHQSGITASFLQSGRHLVNMQPMYPAANIIDPSIQRHSNLNPNCDPQQTNKVTSRVINGQVRTDRSVVQCTVQTDQFRKCMTAGNGRLLETQSSAATLAQLNNRTENQLLETAIQASFKYRSIGLEFSSTTANAKITCAGASDGYTKSSFFPSQAPSPNISTQNDVKTDTASSSDGVHYNGIARQLQQDPIGALTLRDWHPPALVNNDPTEQKFSLAESSITNEELRRGGTLAHIRAKGLHQSEDKSWAAKGRELQEQQQQQQQQQQAVLTNKQQDRIQRPVKLESDLNAKSPKLVSLHDSGLSDGERGRSDCKASHADCNPVQPHAETAVHVVECIGGEGEKPLSSVGDPSMMMKVQDIQCNCFKCRKSSSSTRGQAVARIAGRVCLKEKGCQGTNTAMTDKNLEIDCGQMGSSSSSEKEQLETLEHRTAVVVPVKKPGNGETSRDSSHSQQQPLLSKRVKGATSEEEELSDDDVFSDTAAKGCTLGVANSSIKEPNTHLSEACSNPPSPHGVPAEACSKSSEDVRSGLSDEEGQPRNDEKEDMAFQGQSLCELRAPTAVHDEASEIGKLCSSDGGNVEVAINLNPIVSTAVDVIKLETPSSPGCPSSSNEAEKLMISTDPQRGRGEQQASTVEEAEEDNDKLEVEKVEQTKKRQMNLKWKQLDSNGGVGDSKKRKTLESGEYNNTAEQNQPAHDVDLGNQKQKLEVLHEVAGEKGEDRSESTAGKNKSLKWRRVPIGNCGPSCVPAVELKGIEEPETFRNSEGDGPTLRRKNRTLVIRVPQGIFCERTKLGAVHSKHGLSETPTDGSPPADGSDHHPSSITEKENLGDGPLAHNNLSNEKGSLEKRRSESPIAVTTPVVQNLTTKKFRSIRRPIGRPNPQKGRMVSLSNILKHRAERIDPQYRAVSKQIPAAKAEGLHERMESNSCAVATSPRDIKNTSEIVSCPEMGPPLESSIVAVLQKDEALKVRSLIELTGKKKATGPDMEGFDIADKSTDLSKACKVDTTAAQTKSPEPYPFSESPCTVPRSGRSVRSNVSSRRNARWHRLKDAQSADVVGKSNATLQDKRSLSSQAKGNCCEETDVTSGIQTQKTPSQVTLRQNFCEEETYEIVPVRKKPRSSKVGAKALPHSRDVPAVARDVKVIQVAEVMHDDVSAANEVKPNQVPSDDIKSTLKKRVHVPTKFLDGSVKRLKLADSLVEAKNVEDKAFGSSVLGTSSHKDRVKKRMVASTPITNSRTEIEGKQSVVAQHEDKICFPSKNCQGVCTSDYPGNSKKSYTSCDVCGMSTSKISNKLLSCGRCPVKVHQACYGVPKVPKGPWFCRTCKFNVVNPVCILCGYGGGPMTCVQKTRGFVEGLLQARRDLESSSEGGHLESHAPVMAPVMGDPFAAPVREFKSKVGGNNSCEFCGNRKSKTKRGSFCKACKRVNGINSTIAQHDALSSCNPHGKNSHDIWQLENTVTAAARDSAVKQWAHMVCTLWMPGTRCLNFETMGVFDVSGVTVSNRKMVCSICKRKGGACIKCRLPTCSIPFHVWCAHGKGLLQSEAAEDGSDQVGFFGKCLKHGS</sequence>
<dbReference type="Pfam" id="PF16135">
    <property type="entry name" value="TDBD"/>
    <property type="match status" value="1"/>
</dbReference>
<evidence type="ECO:0000259" key="11">
    <source>
        <dbReference type="PROSITE" id="PS51805"/>
    </source>
</evidence>
<proteinExistence type="predicted"/>
<dbReference type="PROSITE" id="PS01359">
    <property type="entry name" value="ZF_PHD_1"/>
    <property type="match status" value="1"/>
</dbReference>
<dbReference type="Pfam" id="PF13831">
    <property type="entry name" value="PHD_2"/>
    <property type="match status" value="1"/>
</dbReference>
<keyword evidence="13" id="KW-1185">Reference proteome</keyword>
<comment type="subcellular location">
    <subcellularLocation>
        <location evidence="1">Nucleus</location>
    </subcellularLocation>
</comment>
<feature type="compositionally biased region" description="Basic and acidic residues" evidence="9">
    <location>
        <begin position="1121"/>
        <end position="1133"/>
    </location>
</feature>
<evidence type="ECO:0000256" key="9">
    <source>
        <dbReference type="SAM" id="MobiDB-lite"/>
    </source>
</evidence>
<name>A0ABP1BFI4_9BRYO</name>
<evidence type="ECO:0008006" key="14">
    <source>
        <dbReference type="Google" id="ProtNLM"/>
    </source>
</evidence>
<protein>
    <recommendedName>
        <fullName evidence="14">PHD-type domain-containing protein</fullName>
    </recommendedName>
</protein>
<dbReference type="InterPro" id="IPR019786">
    <property type="entry name" value="Zinc_finger_PHD-type_CS"/>
</dbReference>
<organism evidence="12 13">
    <name type="scientific">Sphagnum jensenii</name>
    <dbReference type="NCBI Taxonomy" id="128206"/>
    <lineage>
        <taxon>Eukaryota</taxon>
        <taxon>Viridiplantae</taxon>
        <taxon>Streptophyta</taxon>
        <taxon>Embryophyta</taxon>
        <taxon>Bryophyta</taxon>
        <taxon>Sphagnophytina</taxon>
        <taxon>Sphagnopsida</taxon>
        <taxon>Sphagnales</taxon>
        <taxon>Sphagnaceae</taxon>
        <taxon>Sphagnum</taxon>
    </lineage>
</organism>
<feature type="region of interest" description="Disordered" evidence="9">
    <location>
        <begin position="1202"/>
        <end position="1248"/>
    </location>
</feature>
<feature type="region of interest" description="Disordered" evidence="9">
    <location>
        <begin position="571"/>
        <end position="622"/>
    </location>
</feature>
<dbReference type="InterPro" id="IPR019787">
    <property type="entry name" value="Znf_PHD-finger"/>
</dbReference>
<feature type="compositionally biased region" description="Low complexity" evidence="9">
    <location>
        <begin position="1731"/>
        <end position="1743"/>
    </location>
</feature>
<feature type="region of interest" description="Disordered" evidence="9">
    <location>
        <begin position="489"/>
        <end position="539"/>
    </location>
</feature>
<dbReference type="PANTHER" id="PTHR45838">
    <property type="entry name" value="HISTONE-LYSINE-N-METHYLTRANSFERASE 2 KMT2 FAMILY MEMBER"/>
    <property type="match status" value="1"/>
</dbReference>
<feature type="compositionally biased region" description="Polar residues" evidence="9">
    <location>
        <begin position="523"/>
        <end position="536"/>
    </location>
</feature>
<feature type="compositionally biased region" description="Basic and acidic residues" evidence="9">
    <location>
        <begin position="1346"/>
        <end position="1356"/>
    </location>
</feature>
<dbReference type="InterPro" id="IPR034732">
    <property type="entry name" value="EPHD"/>
</dbReference>
<evidence type="ECO:0000256" key="1">
    <source>
        <dbReference type="ARBA" id="ARBA00004123"/>
    </source>
</evidence>
<evidence type="ECO:0000256" key="2">
    <source>
        <dbReference type="ARBA" id="ARBA00022723"/>
    </source>
</evidence>
<keyword evidence="2" id="KW-0479">Metal-binding</keyword>
<keyword evidence="7" id="KW-0539">Nucleus</keyword>
<evidence type="ECO:0000256" key="5">
    <source>
        <dbReference type="ARBA" id="ARBA00023015"/>
    </source>
</evidence>
<feature type="region of interest" description="Disordered" evidence="9">
    <location>
        <begin position="1113"/>
        <end position="1180"/>
    </location>
</feature>
<evidence type="ECO:0000256" key="6">
    <source>
        <dbReference type="ARBA" id="ARBA00023163"/>
    </source>
</evidence>
<dbReference type="PROSITE" id="PS51805">
    <property type="entry name" value="EPHD"/>
    <property type="match status" value="1"/>
</dbReference>
<feature type="region of interest" description="Disordered" evidence="9">
    <location>
        <begin position="1710"/>
        <end position="1747"/>
    </location>
</feature>
<evidence type="ECO:0000256" key="4">
    <source>
        <dbReference type="ARBA" id="ARBA00022833"/>
    </source>
</evidence>
<dbReference type="CDD" id="cd15492">
    <property type="entry name" value="PHD_BRPF_JADE_like"/>
    <property type="match status" value="1"/>
</dbReference>
<evidence type="ECO:0000313" key="13">
    <source>
        <dbReference type="Proteomes" id="UP001497522"/>
    </source>
</evidence>
<feature type="compositionally biased region" description="Low complexity" evidence="9">
    <location>
        <begin position="960"/>
        <end position="970"/>
    </location>
</feature>
<feature type="compositionally biased region" description="Basic and acidic residues" evidence="9">
    <location>
        <begin position="1517"/>
        <end position="1531"/>
    </location>
</feature>
<evidence type="ECO:0000256" key="3">
    <source>
        <dbReference type="ARBA" id="ARBA00022771"/>
    </source>
</evidence>
<feature type="region of interest" description="Disordered" evidence="9">
    <location>
        <begin position="854"/>
        <end position="877"/>
    </location>
</feature>
<feature type="compositionally biased region" description="Low complexity" evidence="9">
    <location>
        <begin position="613"/>
        <end position="622"/>
    </location>
</feature>
<keyword evidence="4" id="KW-0862">Zinc</keyword>
<feature type="compositionally biased region" description="Basic and acidic residues" evidence="9">
    <location>
        <begin position="1238"/>
        <end position="1248"/>
    </location>
</feature>
<dbReference type="InterPro" id="IPR013083">
    <property type="entry name" value="Znf_RING/FYVE/PHD"/>
</dbReference>
<feature type="compositionally biased region" description="Polar residues" evidence="9">
    <location>
        <begin position="489"/>
        <end position="498"/>
    </location>
</feature>
<feature type="region of interest" description="Disordered" evidence="9">
    <location>
        <begin position="1322"/>
        <end position="1380"/>
    </location>
</feature>
<dbReference type="SUPFAM" id="SSF57903">
    <property type="entry name" value="FYVE/PHD zinc finger"/>
    <property type="match status" value="1"/>
</dbReference>
<dbReference type="SMART" id="SM00249">
    <property type="entry name" value="PHD"/>
    <property type="match status" value="2"/>
</dbReference>
<accession>A0ABP1BFI4</accession>
<feature type="compositionally biased region" description="Basic and acidic residues" evidence="9">
    <location>
        <begin position="582"/>
        <end position="593"/>
    </location>
</feature>
<evidence type="ECO:0000256" key="8">
    <source>
        <dbReference type="PROSITE-ProRule" id="PRU00146"/>
    </source>
</evidence>
<dbReference type="InterPro" id="IPR032308">
    <property type="entry name" value="TDBD"/>
</dbReference>
<feature type="compositionally biased region" description="Low complexity" evidence="9">
    <location>
        <begin position="550"/>
        <end position="564"/>
    </location>
</feature>